<comment type="caution">
    <text evidence="2">The sequence shown here is derived from an EMBL/GenBank/DDBJ whole genome shotgun (WGS) entry which is preliminary data.</text>
</comment>
<sequence>MGMKDIPVVPGSTIGKTDKDLKDYEEEQFQTAETAGFTSSENTSDDLFRNLLESSSDKSLTFNLIASHSDLASFLESESNRTLFANKVKKVMMMGGGSVIVDPTTGTKIVPDLSNNYTFDKDASAKVFTHLQEMSVPMVMVSRQAAAMVPLEPSFYDELVERSNDHPVAKLIKDSAKKGIEALWKRATAPSGSSERKSLPDDRDRDWFIKTFCGGQDSEQTSNDDIWPSILHFLPYDYLTTVAMVPEYFSRYFEPTIVEVNGVQHMIVDKVKDPEELKKLLKQILFDAFKA</sequence>
<gene>
    <name evidence="2" type="ORF">COW83_04455</name>
</gene>
<dbReference type="SUPFAM" id="SSF53590">
    <property type="entry name" value="Nucleoside hydrolase"/>
    <property type="match status" value="1"/>
</dbReference>
<feature type="region of interest" description="Disordered" evidence="1">
    <location>
        <begin position="1"/>
        <end position="20"/>
    </location>
</feature>
<dbReference type="GO" id="GO:0016799">
    <property type="term" value="F:hydrolase activity, hydrolyzing N-glycosyl compounds"/>
    <property type="evidence" value="ECO:0007669"/>
    <property type="project" value="InterPro"/>
</dbReference>
<dbReference type="EMBL" id="PCTR01000131">
    <property type="protein sequence ID" value="PIP85401.1"/>
    <property type="molecule type" value="Genomic_DNA"/>
</dbReference>
<dbReference type="Proteomes" id="UP000231136">
    <property type="component" value="Unassembled WGS sequence"/>
</dbReference>
<reference evidence="2 3" key="1">
    <citation type="submission" date="2017-09" db="EMBL/GenBank/DDBJ databases">
        <title>Depth-based differentiation of microbial function through sediment-hosted aquifers and enrichment of novel symbionts in the deep terrestrial subsurface.</title>
        <authorList>
            <person name="Probst A.J."/>
            <person name="Ladd B."/>
            <person name="Jarett J.K."/>
            <person name="Geller-Mcgrath D.E."/>
            <person name="Sieber C.M."/>
            <person name="Emerson J.B."/>
            <person name="Anantharaman K."/>
            <person name="Thomas B.C."/>
            <person name="Malmstrom R."/>
            <person name="Stieglmeier M."/>
            <person name="Klingl A."/>
            <person name="Woyke T."/>
            <person name="Ryan C.M."/>
            <person name="Banfield J.F."/>
        </authorList>
    </citation>
    <scope>NUCLEOTIDE SEQUENCE [LARGE SCALE GENOMIC DNA]</scope>
    <source>
        <strain evidence="2">CG22_combo_CG10-13_8_21_14_all_43_12</strain>
    </source>
</reference>
<dbReference type="AlphaFoldDB" id="A0A2H0DTK2"/>
<evidence type="ECO:0000313" key="3">
    <source>
        <dbReference type="Proteomes" id="UP000231136"/>
    </source>
</evidence>
<dbReference type="InterPro" id="IPR036452">
    <property type="entry name" value="Ribo_hydro-like"/>
</dbReference>
<organism evidence="2 3">
    <name type="scientific">Candidatus Collierbacteria bacterium CG22_combo_CG10-13_8_21_14_all_43_12</name>
    <dbReference type="NCBI Taxonomy" id="1974537"/>
    <lineage>
        <taxon>Bacteria</taxon>
        <taxon>Candidatus Collieribacteriota</taxon>
    </lineage>
</organism>
<proteinExistence type="predicted"/>
<evidence type="ECO:0000313" key="2">
    <source>
        <dbReference type="EMBL" id="PIP85401.1"/>
    </source>
</evidence>
<protein>
    <recommendedName>
        <fullName evidence="4">Inosine/uridine-preferring nucleoside hydrolase domain-containing protein</fullName>
    </recommendedName>
</protein>
<evidence type="ECO:0000256" key="1">
    <source>
        <dbReference type="SAM" id="MobiDB-lite"/>
    </source>
</evidence>
<name>A0A2H0DTK2_9BACT</name>
<evidence type="ECO:0008006" key="4">
    <source>
        <dbReference type="Google" id="ProtNLM"/>
    </source>
</evidence>
<accession>A0A2H0DTK2</accession>
<dbReference type="Gene3D" id="3.90.245.10">
    <property type="entry name" value="Ribonucleoside hydrolase-like"/>
    <property type="match status" value="1"/>
</dbReference>